<dbReference type="Proteomes" id="UP000549695">
    <property type="component" value="Unassembled WGS sequence"/>
</dbReference>
<organism evidence="1 2">
    <name type="scientific">Pseudonocardia alni</name>
    <name type="common">Amycolata alni</name>
    <dbReference type="NCBI Taxonomy" id="33907"/>
    <lineage>
        <taxon>Bacteria</taxon>
        <taxon>Bacillati</taxon>
        <taxon>Actinomycetota</taxon>
        <taxon>Actinomycetes</taxon>
        <taxon>Pseudonocardiales</taxon>
        <taxon>Pseudonocardiaceae</taxon>
        <taxon>Pseudonocardia</taxon>
    </lineage>
</organism>
<dbReference type="GO" id="GO:0097367">
    <property type="term" value="F:carbohydrate derivative binding"/>
    <property type="evidence" value="ECO:0007669"/>
    <property type="project" value="InterPro"/>
</dbReference>
<protein>
    <recommendedName>
        <fullName evidence="3">Phosphoglucose isomerase-like protein</fullName>
    </recommendedName>
</protein>
<evidence type="ECO:0000313" key="2">
    <source>
        <dbReference type="Proteomes" id="UP000549695"/>
    </source>
</evidence>
<dbReference type="SUPFAM" id="SSF53697">
    <property type="entry name" value="SIS domain"/>
    <property type="match status" value="1"/>
</dbReference>
<accession>A0A852WAJ6</accession>
<gene>
    <name evidence="1" type="ORF">HDA37_004029</name>
</gene>
<name>A0A852WAJ6_PSEA5</name>
<reference evidence="1 2" key="1">
    <citation type="submission" date="2020-07" db="EMBL/GenBank/DDBJ databases">
        <title>Sequencing the genomes of 1000 actinobacteria strains.</title>
        <authorList>
            <person name="Klenk H.-P."/>
        </authorList>
    </citation>
    <scope>NUCLEOTIDE SEQUENCE [LARGE SCALE GENOMIC DNA]</scope>
    <source>
        <strain evidence="1 2">DSM 44749</strain>
    </source>
</reference>
<dbReference type="AlphaFoldDB" id="A0A852WAJ6"/>
<dbReference type="EMBL" id="JACCCZ010000001">
    <property type="protein sequence ID" value="NYG03744.1"/>
    <property type="molecule type" value="Genomic_DNA"/>
</dbReference>
<dbReference type="GeneID" id="98053728"/>
<keyword evidence="2" id="KW-1185">Reference proteome</keyword>
<evidence type="ECO:0008006" key="3">
    <source>
        <dbReference type="Google" id="ProtNLM"/>
    </source>
</evidence>
<sequence>MNGVLDDTLLADPEGLAARDTTGVLRAAATAGAQVRSALYTAGQAGLDRLRGHRPRALVLLRRPGVSGVVADLVTALLTDRCPVPVVTAERLPGWIGPLDVVVAHSADPTDPELAESVAVAVHRGAEVVLSAPDSGPVAQAGAGRARLVEPRIPLPEGLGFAQALTVALVAVAELDLLPGMRSEEVPARLEALADALDAEAERCQPAHEPFVNPAKALALRLAERTPLLWGVDPAAAAVARHGALALATHAGVVAHADGLAQAGTLAGLRVAVDLSERGGGDIFHDPFDDPAPGGDAPPPRLVLLGTGEEDPQSVSRRVLGREWPNADLAHPVDEIPRGTRDAALLRAGVLALRADIAAVYLGLATGATLIT</sequence>
<proteinExistence type="predicted"/>
<dbReference type="GO" id="GO:1901135">
    <property type="term" value="P:carbohydrate derivative metabolic process"/>
    <property type="evidence" value="ECO:0007669"/>
    <property type="project" value="InterPro"/>
</dbReference>
<dbReference type="RefSeq" id="WP_179761883.1">
    <property type="nucleotide sequence ID" value="NZ_BAAAJZ010000003.1"/>
</dbReference>
<evidence type="ECO:0000313" key="1">
    <source>
        <dbReference type="EMBL" id="NYG03744.1"/>
    </source>
</evidence>
<comment type="caution">
    <text evidence="1">The sequence shown here is derived from an EMBL/GenBank/DDBJ whole genome shotgun (WGS) entry which is preliminary data.</text>
</comment>
<dbReference type="InterPro" id="IPR046348">
    <property type="entry name" value="SIS_dom_sf"/>
</dbReference>